<protein>
    <submittedName>
        <fullName evidence="2">Uncharacterized protein</fullName>
    </submittedName>
</protein>
<proteinExistence type="predicted"/>
<feature type="compositionally biased region" description="Low complexity" evidence="1">
    <location>
        <begin position="37"/>
        <end position="56"/>
    </location>
</feature>
<dbReference type="AlphaFoldDB" id="A0A9W8TIE7"/>
<dbReference type="EMBL" id="JANPWZ010001937">
    <property type="protein sequence ID" value="KAJ3562221.1"/>
    <property type="molecule type" value="Genomic_DNA"/>
</dbReference>
<evidence type="ECO:0000256" key="1">
    <source>
        <dbReference type="SAM" id="MobiDB-lite"/>
    </source>
</evidence>
<gene>
    <name evidence="2" type="ORF">NPX13_g8648</name>
</gene>
<evidence type="ECO:0000313" key="2">
    <source>
        <dbReference type="EMBL" id="KAJ3562221.1"/>
    </source>
</evidence>
<accession>A0A9W8TIE7</accession>
<organism evidence="2 3">
    <name type="scientific">Xylaria arbuscula</name>
    <dbReference type="NCBI Taxonomy" id="114810"/>
    <lineage>
        <taxon>Eukaryota</taxon>
        <taxon>Fungi</taxon>
        <taxon>Dikarya</taxon>
        <taxon>Ascomycota</taxon>
        <taxon>Pezizomycotina</taxon>
        <taxon>Sordariomycetes</taxon>
        <taxon>Xylariomycetidae</taxon>
        <taxon>Xylariales</taxon>
        <taxon>Xylariaceae</taxon>
        <taxon>Xylaria</taxon>
    </lineage>
</organism>
<sequence length="261" mass="29919">MEENNFYDNQKLKEIFDEYRKLHPRSVVRRASPLPFGSRWGSPGPSWSRWGSPGPAGSRGGSPLRTREQSVFSENPQKDREEVGFSNAKATQGWDRITLLHDPDVEGDIQDKQPVEGRIHLIIWRYLDVCLPSLGDPKKERHVLIPCADYKDETQRFSATEEGKKKIFRKGADRESLQGCRREDITILYYASEVQLHEDTYPQTYAIGFKSIQEGDGIMPWARGVFASKFNRTMVDAEVNKFRVEAGQKPITITPKYIVIN</sequence>
<feature type="region of interest" description="Disordered" evidence="1">
    <location>
        <begin position="32"/>
        <end position="87"/>
    </location>
</feature>
<keyword evidence="3" id="KW-1185">Reference proteome</keyword>
<dbReference type="Proteomes" id="UP001148614">
    <property type="component" value="Unassembled WGS sequence"/>
</dbReference>
<comment type="caution">
    <text evidence="2">The sequence shown here is derived from an EMBL/GenBank/DDBJ whole genome shotgun (WGS) entry which is preliminary data.</text>
</comment>
<reference evidence="2" key="1">
    <citation type="submission" date="2022-07" db="EMBL/GenBank/DDBJ databases">
        <title>Genome Sequence of Xylaria arbuscula.</title>
        <authorList>
            <person name="Buettner E."/>
        </authorList>
    </citation>
    <scope>NUCLEOTIDE SEQUENCE</scope>
    <source>
        <strain evidence="2">VT107</strain>
    </source>
</reference>
<name>A0A9W8TIE7_9PEZI</name>
<evidence type="ECO:0000313" key="3">
    <source>
        <dbReference type="Proteomes" id="UP001148614"/>
    </source>
</evidence>